<name>A0A6J8CY47_MYTCO</name>
<keyword evidence="2" id="KW-0812">Transmembrane</keyword>
<dbReference type="PROSITE" id="PS50835">
    <property type="entry name" value="IG_LIKE"/>
    <property type="match status" value="1"/>
</dbReference>
<evidence type="ECO:0000259" key="4">
    <source>
        <dbReference type="PROSITE" id="PS50835"/>
    </source>
</evidence>
<feature type="signal peptide" evidence="3">
    <location>
        <begin position="1"/>
        <end position="18"/>
    </location>
</feature>
<dbReference type="InterPro" id="IPR007110">
    <property type="entry name" value="Ig-like_dom"/>
</dbReference>
<dbReference type="SUPFAM" id="SSF48726">
    <property type="entry name" value="Immunoglobulin"/>
    <property type="match status" value="1"/>
</dbReference>
<evidence type="ECO:0000256" key="3">
    <source>
        <dbReference type="SAM" id="SignalP"/>
    </source>
</evidence>
<evidence type="ECO:0000256" key="1">
    <source>
        <dbReference type="SAM" id="MobiDB-lite"/>
    </source>
</evidence>
<keyword evidence="6" id="KW-1185">Reference proteome</keyword>
<feature type="region of interest" description="Disordered" evidence="1">
    <location>
        <begin position="259"/>
        <end position="313"/>
    </location>
</feature>
<feature type="chain" id="PRO_5027067059" description="Ig-like domain-containing protein" evidence="3">
    <location>
        <begin position="19"/>
        <end position="313"/>
    </location>
</feature>
<keyword evidence="2" id="KW-1133">Transmembrane helix</keyword>
<evidence type="ECO:0000313" key="6">
    <source>
        <dbReference type="Proteomes" id="UP000507470"/>
    </source>
</evidence>
<proteinExistence type="predicted"/>
<evidence type="ECO:0000313" key="5">
    <source>
        <dbReference type="EMBL" id="CAC5399850.1"/>
    </source>
</evidence>
<dbReference type="InterPro" id="IPR036179">
    <property type="entry name" value="Ig-like_dom_sf"/>
</dbReference>
<feature type="transmembrane region" description="Helical" evidence="2">
    <location>
        <begin position="233"/>
        <end position="254"/>
    </location>
</feature>
<sequence length="313" mass="35223">MNRILVFMYCVHTVTVAGLPDKIYWTIIDLPSCPLINGGSIKLFCNTSAVGLQKATWMKQSDVILHNGFSFTPDKYTGKDINDGSFLTIMNTTESDFNSSYTCLSDVHSYEDVLMANSSNFICMPQNTNITWTIIGRNVSVQLKLERFFPVPKCRTMFGGYMLKMTQQESVHLQNGFYHGTLNITSKSAHDLCGGNLTVVCLFGSVYPDTIETKILQNCYGSELSEHTFELEWTIGVSIFCVVLFAICYGLVAYRRKSQKEKSTTEEGPNESQSLKELETKANGHQTESTNENESLTEPQNKTAQPRRQHFTL</sequence>
<keyword evidence="3" id="KW-0732">Signal</keyword>
<protein>
    <recommendedName>
        <fullName evidence="4">Ig-like domain-containing protein</fullName>
    </recommendedName>
</protein>
<keyword evidence="2" id="KW-0472">Membrane</keyword>
<accession>A0A6J8CY47</accession>
<gene>
    <name evidence="5" type="ORF">MCOR_34082</name>
</gene>
<dbReference type="Proteomes" id="UP000507470">
    <property type="component" value="Unassembled WGS sequence"/>
</dbReference>
<dbReference type="AlphaFoldDB" id="A0A6J8CY47"/>
<evidence type="ECO:0000256" key="2">
    <source>
        <dbReference type="SAM" id="Phobius"/>
    </source>
</evidence>
<reference evidence="5 6" key="1">
    <citation type="submission" date="2020-06" db="EMBL/GenBank/DDBJ databases">
        <authorList>
            <person name="Li R."/>
            <person name="Bekaert M."/>
        </authorList>
    </citation>
    <scope>NUCLEOTIDE SEQUENCE [LARGE SCALE GENOMIC DNA]</scope>
    <source>
        <strain evidence="6">wild</strain>
    </source>
</reference>
<feature type="compositionally biased region" description="Low complexity" evidence="1">
    <location>
        <begin position="287"/>
        <end position="298"/>
    </location>
</feature>
<organism evidence="5 6">
    <name type="scientific">Mytilus coruscus</name>
    <name type="common">Sea mussel</name>
    <dbReference type="NCBI Taxonomy" id="42192"/>
    <lineage>
        <taxon>Eukaryota</taxon>
        <taxon>Metazoa</taxon>
        <taxon>Spiralia</taxon>
        <taxon>Lophotrochozoa</taxon>
        <taxon>Mollusca</taxon>
        <taxon>Bivalvia</taxon>
        <taxon>Autobranchia</taxon>
        <taxon>Pteriomorphia</taxon>
        <taxon>Mytilida</taxon>
        <taxon>Mytiloidea</taxon>
        <taxon>Mytilidae</taxon>
        <taxon>Mytilinae</taxon>
        <taxon>Mytilus</taxon>
    </lineage>
</organism>
<feature type="domain" description="Ig-like" evidence="4">
    <location>
        <begin position="20"/>
        <end position="103"/>
    </location>
</feature>
<dbReference type="EMBL" id="CACVKT020006109">
    <property type="protein sequence ID" value="CAC5399850.1"/>
    <property type="molecule type" value="Genomic_DNA"/>
</dbReference>
<dbReference type="OrthoDB" id="6212477at2759"/>